<evidence type="ECO:0000313" key="2">
    <source>
        <dbReference type="Proteomes" id="UP000294933"/>
    </source>
</evidence>
<organism evidence="1 2">
    <name type="scientific">Rickenella mellea</name>
    <dbReference type="NCBI Taxonomy" id="50990"/>
    <lineage>
        <taxon>Eukaryota</taxon>
        <taxon>Fungi</taxon>
        <taxon>Dikarya</taxon>
        <taxon>Basidiomycota</taxon>
        <taxon>Agaricomycotina</taxon>
        <taxon>Agaricomycetes</taxon>
        <taxon>Hymenochaetales</taxon>
        <taxon>Rickenellaceae</taxon>
        <taxon>Rickenella</taxon>
    </lineage>
</organism>
<dbReference type="VEuPathDB" id="FungiDB:BD410DRAFT_612498"/>
<sequence length="174" mass="18443">MVNMNANPVINVAQLPTDAAAQLIAMMPVLATPALTQSSAINVITTLAVGTPLACQGVLAPLGVIVQGGVFDFQSQEWGMGYDSGTNRWVIVLGGPGATAYVGNGLHVCCNFIHSHPREATLTAFCNLNLAQLQNGLFDMGHGAVSARTLRAVLTWFVDNGYLSRPRNTNYLPF</sequence>
<dbReference type="Proteomes" id="UP000294933">
    <property type="component" value="Unassembled WGS sequence"/>
</dbReference>
<gene>
    <name evidence="1" type="ORF">BD410DRAFT_612498</name>
</gene>
<dbReference type="EMBL" id="ML170235">
    <property type="protein sequence ID" value="TDL16787.1"/>
    <property type="molecule type" value="Genomic_DNA"/>
</dbReference>
<proteinExistence type="predicted"/>
<name>A0A4Y7PMZ1_9AGAM</name>
<protein>
    <submittedName>
        <fullName evidence="1">Uncharacterized protein</fullName>
    </submittedName>
</protein>
<evidence type="ECO:0000313" key="1">
    <source>
        <dbReference type="EMBL" id="TDL16787.1"/>
    </source>
</evidence>
<keyword evidence="2" id="KW-1185">Reference proteome</keyword>
<reference evidence="1 2" key="1">
    <citation type="submission" date="2018-06" db="EMBL/GenBank/DDBJ databases">
        <title>A transcriptomic atlas of mushroom development highlights an independent origin of complex multicellularity.</title>
        <authorList>
            <consortium name="DOE Joint Genome Institute"/>
            <person name="Krizsan K."/>
            <person name="Almasi E."/>
            <person name="Merenyi Z."/>
            <person name="Sahu N."/>
            <person name="Viragh M."/>
            <person name="Koszo T."/>
            <person name="Mondo S."/>
            <person name="Kiss B."/>
            <person name="Balint B."/>
            <person name="Kues U."/>
            <person name="Barry K."/>
            <person name="Hegedus J.C."/>
            <person name="Henrissat B."/>
            <person name="Johnson J."/>
            <person name="Lipzen A."/>
            <person name="Ohm R."/>
            <person name="Nagy I."/>
            <person name="Pangilinan J."/>
            <person name="Yan J."/>
            <person name="Xiong Y."/>
            <person name="Grigoriev I.V."/>
            <person name="Hibbett D.S."/>
            <person name="Nagy L.G."/>
        </authorList>
    </citation>
    <scope>NUCLEOTIDE SEQUENCE [LARGE SCALE GENOMIC DNA]</scope>
    <source>
        <strain evidence="1 2">SZMC22713</strain>
    </source>
</reference>
<accession>A0A4Y7PMZ1</accession>
<dbReference type="AlphaFoldDB" id="A0A4Y7PMZ1"/>